<evidence type="ECO:0000256" key="10">
    <source>
        <dbReference type="SAM" id="MobiDB-lite"/>
    </source>
</evidence>
<sequence>MLSCCLSPEICTWQIERLKMGDDSSLESDNFDWKTDDELEIESFNSLSSTIPSRQTITAASVEARSSAGPSNTKVLDHFISMGFPGEVVSKVIQEYGEEDEDKLLEEILTYSALESSSQQHQQVEPDPTSSEYAGSSWDDLSDGNSFSDEETPKSVSRNDDTLLSLVNMGFKEEEALMAIERLGLDSSLDDLVDFIGVAQLVKEEDSLLPPEDKQQCSGHPKPRKRSLYEYEVLGKKKRKVSDKRTPCEEEDDGQTLNLPNPMMGFGVPNEPKSIITHRTLPENAIGPPYFYYENVAITPKGVWQKISRFLYDVQPEYVDSKYFCAAARKRGYVHNLPIANRFPLLPLPPRTILDAFPPLRRWWPSWDPRKNLNCLQTVHGSAQTTDRIRKKLESCEEFEEPSESVKKYVLEQCRKWNLVWVGKNKVAPLEPDEVEMLLGFPKNHTRGGGISRTDRFKSLGNSFQVDTVAYHLSVLKEMYPNGINLLSLFSGIGGAEVALHRLGVPLNNVVSVEKSEVNRNIVRSWWDQTNQKGNLIDLDDVQHLDAERLEQLMSACGGFDLVIGGSPCNNLAGSNRVSRIGLEGTESALFYDYFRILDLVKAMAPRFQ</sequence>
<dbReference type="SUPFAM" id="SSF53335">
    <property type="entry name" value="S-adenosyl-L-methionine-dependent methyltransferases"/>
    <property type="match status" value="2"/>
</dbReference>
<keyword evidence="3 9" id="KW-0489">Methyltransferase</keyword>
<evidence type="ECO:0000259" key="11">
    <source>
        <dbReference type="PROSITE" id="PS50030"/>
    </source>
</evidence>
<accession>A0A396IIT5</accession>
<gene>
    <name evidence="13" type="ORF">MtrunA17_Chr3g0080571</name>
</gene>
<dbReference type="InterPro" id="IPR001525">
    <property type="entry name" value="C5_MeTfrase"/>
</dbReference>
<dbReference type="PANTHER" id="PTHR23068:SF25">
    <property type="entry name" value="DNA (CYTOSINE-5)-METHYLTRANSFERASE DRM2"/>
    <property type="match status" value="1"/>
</dbReference>
<dbReference type="Gramene" id="rna13346">
    <property type="protein sequence ID" value="RHN65502.1"/>
    <property type="gene ID" value="gene13346"/>
</dbReference>
<dbReference type="InterPro" id="IPR050390">
    <property type="entry name" value="C5-Methyltransferase"/>
</dbReference>
<dbReference type="Pfam" id="PF00145">
    <property type="entry name" value="DNA_methylase"/>
    <property type="match status" value="1"/>
</dbReference>
<evidence type="ECO:0000256" key="8">
    <source>
        <dbReference type="ARBA" id="ARBA00023242"/>
    </source>
</evidence>
<name>A0A396IIT5_MEDTR</name>
<dbReference type="EC" id="2.1.1.37" evidence="2"/>
<proteinExistence type="inferred from homology"/>
<evidence type="ECO:0000256" key="7">
    <source>
        <dbReference type="ARBA" id="ARBA00023125"/>
    </source>
</evidence>
<dbReference type="AlphaFoldDB" id="A0A396IIT5"/>
<evidence type="ECO:0000256" key="3">
    <source>
        <dbReference type="ARBA" id="ARBA00022603"/>
    </source>
</evidence>
<dbReference type="PANTHER" id="PTHR23068">
    <property type="entry name" value="DNA CYTOSINE-5- -METHYLTRANSFERASE 3-RELATED"/>
    <property type="match status" value="1"/>
</dbReference>
<evidence type="ECO:0000256" key="6">
    <source>
        <dbReference type="ARBA" id="ARBA00022737"/>
    </source>
</evidence>
<evidence type="ECO:0000256" key="4">
    <source>
        <dbReference type="ARBA" id="ARBA00022679"/>
    </source>
</evidence>
<dbReference type="GO" id="GO:0032259">
    <property type="term" value="P:methylation"/>
    <property type="evidence" value="ECO:0007669"/>
    <property type="project" value="UniProtKB-KW"/>
</dbReference>
<keyword evidence="7" id="KW-0238">DNA-binding</keyword>
<comment type="subcellular location">
    <subcellularLocation>
        <location evidence="1">Nucleus</location>
    </subcellularLocation>
</comment>
<evidence type="ECO:0000256" key="1">
    <source>
        <dbReference type="ARBA" id="ARBA00004123"/>
    </source>
</evidence>
<dbReference type="GO" id="GO:0003886">
    <property type="term" value="F:DNA (cytosine-5-)-methyltransferase activity"/>
    <property type="evidence" value="ECO:0007669"/>
    <property type="project" value="UniProtKB-EC"/>
</dbReference>
<feature type="region of interest" description="Disordered" evidence="10">
    <location>
        <begin position="115"/>
        <end position="157"/>
    </location>
</feature>
<feature type="active site" evidence="9">
    <location>
        <position position="569"/>
    </location>
</feature>
<evidence type="ECO:0000313" key="13">
    <source>
        <dbReference type="EMBL" id="RHN65502.1"/>
    </source>
</evidence>
<dbReference type="InterPro" id="IPR015940">
    <property type="entry name" value="UBA"/>
</dbReference>
<organism evidence="13 14">
    <name type="scientific">Medicago truncatula</name>
    <name type="common">Barrel medic</name>
    <name type="synonym">Medicago tribuloides</name>
    <dbReference type="NCBI Taxonomy" id="3880"/>
    <lineage>
        <taxon>Eukaryota</taxon>
        <taxon>Viridiplantae</taxon>
        <taxon>Streptophyta</taxon>
        <taxon>Embryophyta</taxon>
        <taxon>Tracheophyta</taxon>
        <taxon>Spermatophyta</taxon>
        <taxon>Magnoliopsida</taxon>
        <taxon>eudicotyledons</taxon>
        <taxon>Gunneridae</taxon>
        <taxon>Pentapetalae</taxon>
        <taxon>rosids</taxon>
        <taxon>fabids</taxon>
        <taxon>Fabales</taxon>
        <taxon>Fabaceae</taxon>
        <taxon>Papilionoideae</taxon>
        <taxon>50 kb inversion clade</taxon>
        <taxon>NPAAA clade</taxon>
        <taxon>Hologalegina</taxon>
        <taxon>IRL clade</taxon>
        <taxon>Trifolieae</taxon>
        <taxon>Medicago</taxon>
    </lineage>
</organism>
<evidence type="ECO:0000259" key="12">
    <source>
        <dbReference type="PROSITE" id="PS51680"/>
    </source>
</evidence>
<evidence type="ECO:0000313" key="14">
    <source>
        <dbReference type="Proteomes" id="UP000265566"/>
    </source>
</evidence>
<dbReference type="Gene3D" id="3.40.50.150">
    <property type="entry name" value="Vaccinia Virus protein VP39"/>
    <property type="match status" value="2"/>
</dbReference>
<feature type="domain" description="UBA" evidence="11">
    <location>
        <begin position="157"/>
        <end position="199"/>
    </location>
</feature>
<reference evidence="14" key="1">
    <citation type="journal article" date="2018" name="Nat. Plants">
        <title>Whole-genome landscape of Medicago truncatula symbiotic genes.</title>
        <authorList>
            <person name="Pecrix Y."/>
            <person name="Staton S.E."/>
            <person name="Sallet E."/>
            <person name="Lelandais-Briere C."/>
            <person name="Moreau S."/>
            <person name="Carrere S."/>
            <person name="Blein T."/>
            <person name="Jardinaud M.F."/>
            <person name="Latrasse D."/>
            <person name="Zouine M."/>
            <person name="Zahm M."/>
            <person name="Kreplak J."/>
            <person name="Mayjonade B."/>
            <person name="Satge C."/>
            <person name="Perez M."/>
            <person name="Cauet S."/>
            <person name="Marande W."/>
            <person name="Chantry-Darmon C."/>
            <person name="Lopez-Roques C."/>
            <person name="Bouchez O."/>
            <person name="Berard A."/>
            <person name="Debelle F."/>
            <person name="Munos S."/>
            <person name="Bendahmane A."/>
            <person name="Berges H."/>
            <person name="Niebel A."/>
            <person name="Buitink J."/>
            <person name="Frugier F."/>
            <person name="Benhamed M."/>
            <person name="Crespi M."/>
            <person name="Gouzy J."/>
            <person name="Gamas P."/>
        </authorList>
    </citation>
    <scope>NUCLEOTIDE SEQUENCE [LARGE SCALE GENOMIC DNA]</scope>
    <source>
        <strain evidence="14">cv. Jemalong A17</strain>
    </source>
</reference>
<evidence type="ECO:0000256" key="2">
    <source>
        <dbReference type="ARBA" id="ARBA00011975"/>
    </source>
</evidence>
<dbReference type="EMBL" id="PSQE01000003">
    <property type="protein sequence ID" value="RHN65502.1"/>
    <property type="molecule type" value="Genomic_DNA"/>
</dbReference>
<dbReference type="InterPro" id="IPR029063">
    <property type="entry name" value="SAM-dependent_MTases_sf"/>
</dbReference>
<keyword evidence="6" id="KW-0677">Repeat</keyword>
<feature type="region of interest" description="Disordered" evidence="10">
    <location>
        <begin position="240"/>
        <end position="263"/>
    </location>
</feature>
<feature type="domain" description="SAM-dependent MTase DRM-type" evidence="12">
    <location>
        <begin position="277"/>
        <end position="608"/>
    </location>
</feature>
<keyword evidence="5 9" id="KW-0949">S-adenosyl-L-methionine</keyword>
<dbReference type="GO" id="GO:0003677">
    <property type="term" value="F:DNA binding"/>
    <property type="evidence" value="ECO:0007669"/>
    <property type="project" value="UniProtKB-KW"/>
</dbReference>
<keyword evidence="4 9" id="KW-0808">Transferase</keyword>
<evidence type="ECO:0000256" key="9">
    <source>
        <dbReference type="PROSITE-ProRule" id="PRU01016"/>
    </source>
</evidence>
<comment type="similarity">
    <text evidence="9">Belongs to the class I-like SAM-binding methyltransferase superfamily. C5-methyltransferase family.</text>
</comment>
<dbReference type="PROSITE" id="PS51679">
    <property type="entry name" value="SAM_MT_C5"/>
    <property type="match status" value="1"/>
</dbReference>
<dbReference type="InterPro" id="IPR030380">
    <property type="entry name" value="SAM_MeTfrase_DRM"/>
</dbReference>
<dbReference type="PROSITE" id="PS51680">
    <property type="entry name" value="SAM_MT_DRM"/>
    <property type="match status" value="1"/>
</dbReference>
<keyword evidence="8" id="KW-0539">Nucleus</keyword>
<feature type="compositionally biased region" description="Polar residues" evidence="10">
    <location>
        <begin position="115"/>
        <end position="134"/>
    </location>
</feature>
<evidence type="ECO:0000256" key="5">
    <source>
        <dbReference type="ARBA" id="ARBA00022691"/>
    </source>
</evidence>
<comment type="caution">
    <text evidence="13">The sequence shown here is derived from an EMBL/GenBank/DDBJ whole genome shotgun (WGS) entry which is preliminary data.</text>
</comment>
<protein>
    <recommendedName>
        <fullName evidence="2">DNA (cytosine-5-)-methyltransferase</fullName>
        <ecNumber evidence="2">2.1.1.37</ecNumber>
    </recommendedName>
</protein>
<dbReference type="GO" id="GO:0005634">
    <property type="term" value="C:nucleus"/>
    <property type="evidence" value="ECO:0007669"/>
    <property type="project" value="UniProtKB-SubCell"/>
</dbReference>
<dbReference type="PROSITE" id="PS50030">
    <property type="entry name" value="UBA"/>
    <property type="match status" value="1"/>
</dbReference>
<dbReference type="Proteomes" id="UP000265566">
    <property type="component" value="Chromosome 3"/>
</dbReference>